<gene>
    <name evidence="2" type="ORF">BDQ12DRAFT_609076</name>
</gene>
<evidence type="ECO:0000313" key="3">
    <source>
        <dbReference type="Proteomes" id="UP000308652"/>
    </source>
</evidence>
<sequence length="564" mass="63004">MFSRILNNDPEAVIRLYTRFMDGLGGQEVWADVVDEESGAGNNSSADGLHHNRIPFIPGRVSILLSVITAHAMQNTFTDALRTSLESVIRFHPYTTTKFLNSLGNDPVLKGKVREYVQKLDLARMIARPPSFSKEITNLAHSRNTTRLEKLYEDVLHGLTGPGAYLAANPSLATTSRSVALTEVGWTSFLVAFLKCDRQDLAAKLWDDMGRLGLKPSVSMWTALLDAYGSAKNFDKALGAWRMMKAQGIQPDALTYRAMISNLFNASRKEEAMSYFREFQIHSMASASDAHRLSVYNTTLRGLLRGQHIKEVELLIQEMDAKGPAPDLVSYNTLLAYHARRSDFRALAAIVNRMTAVGITGDVFSFSTILSALLKVGKKDAPTMILKLMDKQGVQPSVATYTAIIDHLMREKSEQHVRAAFDMLHSMEQHSKVKPNDVTYTAILGGLYRGAWLAPEKAAAWRERAMTQIQARGIVFGLPTYHILLRTSFDYPREEGLDTALAYYTEMKRLKIKFVDTTWYILLAGLLQRGEWEVAEEVVQDMYASGVVPGGSLLGLVEKIRTRE</sequence>
<dbReference type="NCBIfam" id="TIGR00756">
    <property type="entry name" value="PPR"/>
    <property type="match status" value="2"/>
</dbReference>
<dbReference type="PROSITE" id="PS51375">
    <property type="entry name" value="PPR"/>
    <property type="match status" value="4"/>
</dbReference>
<dbReference type="OrthoDB" id="185373at2759"/>
<dbReference type="PANTHER" id="PTHR47938">
    <property type="entry name" value="RESPIRATORY COMPLEX I CHAPERONE (CIA84), PUTATIVE (AFU_ORTHOLOGUE AFUA_2G06020)-RELATED"/>
    <property type="match status" value="1"/>
</dbReference>
<dbReference type="STRING" id="68775.A0A5C3LVH7"/>
<feature type="repeat" description="PPR" evidence="1">
    <location>
        <begin position="515"/>
        <end position="549"/>
    </location>
</feature>
<evidence type="ECO:0000313" key="2">
    <source>
        <dbReference type="EMBL" id="TFK36822.1"/>
    </source>
</evidence>
<evidence type="ECO:0008006" key="4">
    <source>
        <dbReference type="Google" id="ProtNLM"/>
    </source>
</evidence>
<name>A0A5C3LVH7_9AGAR</name>
<feature type="repeat" description="PPR" evidence="1">
    <location>
        <begin position="182"/>
        <end position="216"/>
    </location>
</feature>
<keyword evidence="3" id="KW-1185">Reference proteome</keyword>
<proteinExistence type="predicted"/>
<dbReference type="InterPro" id="IPR011990">
    <property type="entry name" value="TPR-like_helical_dom_sf"/>
</dbReference>
<dbReference type="EMBL" id="ML213611">
    <property type="protein sequence ID" value="TFK36822.1"/>
    <property type="molecule type" value="Genomic_DNA"/>
</dbReference>
<dbReference type="GO" id="GO:0003729">
    <property type="term" value="F:mRNA binding"/>
    <property type="evidence" value="ECO:0007669"/>
    <property type="project" value="TreeGrafter"/>
</dbReference>
<dbReference type="AlphaFoldDB" id="A0A5C3LVH7"/>
<dbReference type="InterPro" id="IPR002885">
    <property type="entry name" value="PPR_rpt"/>
</dbReference>
<reference evidence="2 3" key="1">
    <citation type="journal article" date="2019" name="Nat. Ecol. Evol.">
        <title>Megaphylogeny resolves global patterns of mushroom evolution.</title>
        <authorList>
            <person name="Varga T."/>
            <person name="Krizsan K."/>
            <person name="Foldi C."/>
            <person name="Dima B."/>
            <person name="Sanchez-Garcia M."/>
            <person name="Sanchez-Ramirez S."/>
            <person name="Szollosi G.J."/>
            <person name="Szarkandi J.G."/>
            <person name="Papp V."/>
            <person name="Albert L."/>
            <person name="Andreopoulos W."/>
            <person name="Angelini C."/>
            <person name="Antonin V."/>
            <person name="Barry K.W."/>
            <person name="Bougher N.L."/>
            <person name="Buchanan P."/>
            <person name="Buyck B."/>
            <person name="Bense V."/>
            <person name="Catcheside P."/>
            <person name="Chovatia M."/>
            <person name="Cooper J."/>
            <person name="Damon W."/>
            <person name="Desjardin D."/>
            <person name="Finy P."/>
            <person name="Geml J."/>
            <person name="Haridas S."/>
            <person name="Hughes K."/>
            <person name="Justo A."/>
            <person name="Karasinski D."/>
            <person name="Kautmanova I."/>
            <person name="Kiss B."/>
            <person name="Kocsube S."/>
            <person name="Kotiranta H."/>
            <person name="LaButti K.M."/>
            <person name="Lechner B.E."/>
            <person name="Liimatainen K."/>
            <person name="Lipzen A."/>
            <person name="Lukacs Z."/>
            <person name="Mihaltcheva S."/>
            <person name="Morgado L.N."/>
            <person name="Niskanen T."/>
            <person name="Noordeloos M.E."/>
            <person name="Ohm R.A."/>
            <person name="Ortiz-Santana B."/>
            <person name="Ovrebo C."/>
            <person name="Racz N."/>
            <person name="Riley R."/>
            <person name="Savchenko A."/>
            <person name="Shiryaev A."/>
            <person name="Soop K."/>
            <person name="Spirin V."/>
            <person name="Szebenyi C."/>
            <person name="Tomsovsky M."/>
            <person name="Tulloss R.E."/>
            <person name="Uehling J."/>
            <person name="Grigoriev I.V."/>
            <person name="Vagvolgyi C."/>
            <person name="Papp T."/>
            <person name="Martin F.M."/>
            <person name="Miettinen O."/>
            <person name="Hibbett D.S."/>
            <person name="Nagy L.G."/>
        </authorList>
    </citation>
    <scope>NUCLEOTIDE SEQUENCE [LARGE SCALE GENOMIC DNA]</scope>
    <source>
        <strain evidence="2 3">CBS 166.37</strain>
    </source>
</reference>
<evidence type="ECO:0000256" key="1">
    <source>
        <dbReference type="PROSITE-ProRule" id="PRU00708"/>
    </source>
</evidence>
<accession>A0A5C3LVH7</accession>
<dbReference type="Gene3D" id="1.25.40.10">
    <property type="entry name" value="Tetratricopeptide repeat domain"/>
    <property type="match status" value="4"/>
</dbReference>
<dbReference type="Pfam" id="PF13812">
    <property type="entry name" value="PPR_3"/>
    <property type="match status" value="1"/>
</dbReference>
<dbReference type="PANTHER" id="PTHR47938:SF35">
    <property type="entry name" value="PENTATRICOPEPTIDE REPEAT-CONTAINING PROTEIN 4, MITOCHONDRIAL-RELATED"/>
    <property type="match status" value="1"/>
</dbReference>
<dbReference type="Pfam" id="PF13041">
    <property type="entry name" value="PPR_2"/>
    <property type="match status" value="1"/>
</dbReference>
<dbReference type="Proteomes" id="UP000308652">
    <property type="component" value="Unassembled WGS sequence"/>
</dbReference>
<feature type="repeat" description="PPR" evidence="1">
    <location>
        <begin position="362"/>
        <end position="396"/>
    </location>
</feature>
<protein>
    <recommendedName>
        <fullName evidence="4">Pentacotripeptide-repeat region of PRORP domain-containing protein</fullName>
    </recommendedName>
</protein>
<dbReference type="Pfam" id="PF01535">
    <property type="entry name" value="PPR"/>
    <property type="match status" value="1"/>
</dbReference>
<feature type="repeat" description="PPR" evidence="1">
    <location>
        <begin position="217"/>
        <end position="251"/>
    </location>
</feature>
<organism evidence="2 3">
    <name type="scientific">Crucibulum laeve</name>
    <dbReference type="NCBI Taxonomy" id="68775"/>
    <lineage>
        <taxon>Eukaryota</taxon>
        <taxon>Fungi</taxon>
        <taxon>Dikarya</taxon>
        <taxon>Basidiomycota</taxon>
        <taxon>Agaricomycotina</taxon>
        <taxon>Agaricomycetes</taxon>
        <taxon>Agaricomycetidae</taxon>
        <taxon>Agaricales</taxon>
        <taxon>Agaricineae</taxon>
        <taxon>Nidulariaceae</taxon>
        <taxon>Crucibulum</taxon>
    </lineage>
</organism>